<comment type="subunit">
    <text evidence="10">Component of the Sec protein translocase complex. Heterotrimer consisting of SecY, SecE and SecG subunits. The heterotrimers can form oligomers, although 1 heterotrimer is thought to be able to translocate proteins. Interacts with the ribosome. Interacts with SecDF, and other proteins may be involved. Interacts with SecA.</text>
</comment>
<evidence type="ECO:0000256" key="4">
    <source>
        <dbReference type="ARBA" id="ARBA00022692"/>
    </source>
</evidence>
<comment type="function">
    <text evidence="10 11">The central subunit of the protein translocation channel SecYEG. Consists of two halves formed by TMs 1-5 and 6-10. These two domains form a lateral gate at the front which open onto the bilayer between TMs 2 and 7, and are clamped together by SecE at the back. The channel is closed by both a pore ring composed of hydrophobic SecY resides and a short helix (helix 2A) on the extracellular side of the membrane which forms a plug. The plug probably moves laterally to allow the channel to open. The ring and the pore may move independently.</text>
</comment>
<proteinExistence type="inferred from homology"/>
<dbReference type="PIRSF" id="PIRSF004557">
    <property type="entry name" value="SecY"/>
    <property type="match status" value="1"/>
</dbReference>
<feature type="transmembrane region" description="Helical" evidence="10">
    <location>
        <begin position="370"/>
        <end position="388"/>
    </location>
</feature>
<keyword evidence="5 10" id="KW-0653">Protein transport</keyword>
<dbReference type="GO" id="GO:0005886">
    <property type="term" value="C:plasma membrane"/>
    <property type="evidence" value="ECO:0007669"/>
    <property type="project" value="UniProtKB-SubCell"/>
</dbReference>
<evidence type="ECO:0000256" key="2">
    <source>
        <dbReference type="ARBA" id="ARBA00005751"/>
    </source>
</evidence>
<dbReference type="HAMAP" id="MF_01465">
    <property type="entry name" value="SecY"/>
    <property type="match status" value="1"/>
</dbReference>
<feature type="transmembrane region" description="Helical" evidence="10">
    <location>
        <begin position="287"/>
        <end position="308"/>
    </location>
</feature>
<evidence type="ECO:0000256" key="11">
    <source>
        <dbReference type="RuleBase" id="RU000537"/>
    </source>
</evidence>
<evidence type="ECO:0000256" key="8">
    <source>
        <dbReference type="ARBA" id="ARBA00023136"/>
    </source>
</evidence>
<dbReference type="GO" id="GO:0043952">
    <property type="term" value="P:protein transport by the Sec complex"/>
    <property type="evidence" value="ECO:0007669"/>
    <property type="project" value="UniProtKB-UniRule"/>
</dbReference>
<dbReference type="STRING" id="1070319.CAGGBEG34_240029"/>
<evidence type="ECO:0000256" key="7">
    <source>
        <dbReference type="ARBA" id="ARBA00023010"/>
    </source>
</evidence>
<feature type="transmembrane region" description="Helical" evidence="10">
    <location>
        <begin position="245"/>
        <end position="267"/>
    </location>
</feature>
<dbReference type="PROSITE" id="PS00755">
    <property type="entry name" value="SECY_1"/>
    <property type="match status" value="1"/>
</dbReference>
<dbReference type="AlphaFoldDB" id="G2J9L0"/>
<feature type="transmembrane region" description="Helical" evidence="10">
    <location>
        <begin position="93"/>
        <end position="113"/>
    </location>
</feature>
<dbReference type="Proteomes" id="UP000054051">
    <property type="component" value="Unassembled WGS sequence"/>
</dbReference>
<keyword evidence="4 10" id="KW-0812">Transmembrane</keyword>
<feature type="transmembrane region" description="Helical" evidence="10">
    <location>
        <begin position="344"/>
        <end position="364"/>
    </location>
</feature>
<evidence type="ECO:0000313" key="15">
    <source>
        <dbReference type="Proteomes" id="UP000054051"/>
    </source>
</evidence>
<dbReference type="InterPro" id="IPR030659">
    <property type="entry name" value="SecY_CS"/>
</dbReference>
<dbReference type="EMBL" id="CAFB01000041">
    <property type="protein sequence ID" value="CCD29457.1"/>
    <property type="molecule type" value="Genomic_DNA"/>
</dbReference>
<organism evidence="14 15">
    <name type="scientific">Candidatus Glomeribacter gigasporarum BEG34</name>
    <dbReference type="NCBI Taxonomy" id="1070319"/>
    <lineage>
        <taxon>Bacteria</taxon>
        <taxon>Pseudomonadati</taxon>
        <taxon>Pseudomonadota</taxon>
        <taxon>Betaproteobacteria</taxon>
        <taxon>Burkholderiales</taxon>
        <taxon>Burkholderiaceae</taxon>
        <taxon>Candidatus Glomeribacter</taxon>
    </lineage>
</organism>
<dbReference type="SUPFAM" id="SSF103491">
    <property type="entry name" value="Preprotein translocase SecY subunit"/>
    <property type="match status" value="1"/>
</dbReference>
<reference evidence="14 15" key="1">
    <citation type="submission" date="2011-08" db="EMBL/GenBank/DDBJ databases">
        <title>The genome of the obligate endobacterium of an arbuscular mycorrhizal fungus reveals an interphylum network of nutritional interactions.</title>
        <authorList>
            <person name="Ghignone S."/>
            <person name="Salvioli A."/>
            <person name="Anca I."/>
            <person name="Lumini E."/>
            <person name="Ortu G."/>
            <person name="Petiti L."/>
            <person name="Cruveiller S."/>
            <person name="Bianciotto V."/>
            <person name="Piffanelli P."/>
            <person name="Lanfranco L."/>
            <person name="Bonfante P."/>
        </authorList>
    </citation>
    <scope>NUCLEOTIDE SEQUENCE [LARGE SCALE GENOMIC DNA]</scope>
    <source>
        <strain evidence="14 15">BEG34</strain>
    </source>
</reference>
<feature type="transmembrane region" description="Helical" evidence="10">
    <location>
        <begin position="184"/>
        <end position="206"/>
    </location>
</feature>
<evidence type="ECO:0000256" key="9">
    <source>
        <dbReference type="ARBA" id="ARBA00039733"/>
    </source>
</evidence>
<dbReference type="InterPro" id="IPR002208">
    <property type="entry name" value="SecY/SEC61-alpha"/>
</dbReference>
<keyword evidence="3 10" id="KW-0813">Transport</keyword>
<evidence type="ECO:0000256" key="1">
    <source>
        <dbReference type="ARBA" id="ARBA00004141"/>
    </source>
</evidence>
<evidence type="ECO:0000256" key="6">
    <source>
        <dbReference type="ARBA" id="ARBA00022989"/>
    </source>
</evidence>
<protein>
    <recommendedName>
        <fullName evidence="9 10">Protein translocase subunit SecY</fullName>
    </recommendedName>
</protein>
<comment type="similarity">
    <text evidence="2 10 13">Belongs to the SecY/SEC61-alpha family.</text>
</comment>
<keyword evidence="15" id="KW-1185">Reference proteome</keyword>
<name>G2J9L0_9BURK</name>
<dbReference type="PANTHER" id="PTHR10906">
    <property type="entry name" value="SECY/SEC61-ALPHA FAMILY MEMBER"/>
    <property type="match status" value="1"/>
</dbReference>
<dbReference type="GO" id="GO:0065002">
    <property type="term" value="P:intracellular protein transmembrane transport"/>
    <property type="evidence" value="ECO:0007669"/>
    <property type="project" value="UniProtKB-UniRule"/>
</dbReference>
<dbReference type="Gene3D" id="1.10.3370.10">
    <property type="entry name" value="SecY subunit domain"/>
    <property type="match status" value="1"/>
</dbReference>
<comment type="caution">
    <text evidence="14">The sequence shown here is derived from an EMBL/GenBank/DDBJ whole genome shotgun (WGS) entry which is preliminary data.</text>
</comment>
<evidence type="ECO:0000313" key="14">
    <source>
        <dbReference type="EMBL" id="CCD29457.1"/>
    </source>
</evidence>
<feature type="transmembrane region" description="Helical" evidence="10">
    <location>
        <begin position="125"/>
        <end position="145"/>
    </location>
</feature>
<keyword evidence="10" id="KW-1003">Cell membrane</keyword>
<keyword evidence="6 10" id="KW-1133">Transmembrane helix</keyword>
<dbReference type="GO" id="GO:0006605">
    <property type="term" value="P:protein targeting"/>
    <property type="evidence" value="ECO:0007669"/>
    <property type="project" value="UniProtKB-UniRule"/>
</dbReference>
<sequence>MLALVVYRIGAHIPVPGIDPDQLSKLFQSQAGGILGMFNLFSGGALSRFTVFALGIMPYISASIVMQLLTMVSAQLEALKKEGQAGQRKITQYTRYFTLALATFQAFGIAMALEKQAGLVIDPGIMFRLMTVLTLVTGTMFLMWLGEQITERGLGNGISIIIFAGIAAGLPNAIGGLFELVRTHSMSIISALLIIVLVAAVTYLVVFIERGQRKILVNYAKRQVGNKMYGGQSSHLPLKLNMAGVIPPIFASSIILFPATIASWFSAGAGTRWLQHIATLLAPGQPPYVILYALAIVFFCFFYTALVFNSRETADNLKKSGAFVPGIRPGEQTARYIDKILTRLTLAGAIYIVFVCLLPEFLVLRWNVPFYFGGTSLLIIVVVTMDFMEQARSYLMSQQYESLLRKANFKGGKFPVR</sequence>
<evidence type="ECO:0000256" key="3">
    <source>
        <dbReference type="ARBA" id="ARBA00022448"/>
    </source>
</evidence>
<evidence type="ECO:0000256" key="13">
    <source>
        <dbReference type="RuleBase" id="RU004349"/>
    </source>
</evidence>
<dbReference type="InterPro" id="IPR023201">
    <property type="entry name" value="SecY_dom_sf"/>
</dbReference>
<dbReference type="Pfam" id="PF00344">
    <property type="entry name" value="SecY"/>
    <property type="match status" value="1"/>
</dbReference>
<comment type="caution">
    <text evidence="10">Lacks conserved residue(s) required for the propagation of feature annotation.</text>
</comment>
<feature type="transmembrane region" description="Helical" evidence="10">
    <location>
        <begin position="157"/>
        <end position="178"/>
    </location>
</feature>
<evidence type="ECO:0000256" key="12">
    <source>
        <dbReference type="RuleBase" id="RU003484"/>
    </source>
</evidence>
<dbReference type="PROSITE" id="PS00756">
    <property type="entry name" value="SECY_2"/>
    <property type="match status" value="1"/>
</dbReference>
<comment type="subcellular location">
    <subcellularLocation>
        <location evidence="10">Cell membrane</location>
        <topology evidence="10">Multi-pass membrane protein</topology>
    </subcellularLocation>
    <subcellularLocation>
        <location evidence="1 12">Membrane</location>
        <topology evidence="1 12">Multi-pass membrane protein</topology>
    </subcellularLocation>
</comment>
<gene>
    <name evidence="10 14" type="primary">secY</name>
    <name evidence="14" type="ORF">CAGGBEG34_240029</name>
</gene>
<evidence type="ECO:0000256" key="10">
    <source>
        <dbReference type="HAMAP-Rule" id="MF_01465"/>
    </source>
</evidence>
<keyword evidence="7 10" id="KW-0811">Translocation</keyword>
<dbReference type="NCBIfam" id="TIGR00967">
    <property type="entry name" value="3a0501s007"/>
    <property type="match status" value="1"/>
</dbReference>
<feature type="transmembrane region" description="Helical" evidence="10">
    <location>
        <begin position="49"/>
        <end position="72"/>
    </location>
</feature>
<accession>G2J9L0</accession>
<dbReference type="InterPro" id="IPR026593">
    <property type="entry name" value="SecY"/>
</dbReference>
<keyword evidence="8 10" id="KW-0472">Membrane</keyword>
<dbReference type="eggNOG" id="COG0201">
    <property type="taxonomic scope" value="Bacteria"/>
</dbReference>
<dbReference type="FunFam" id="1.10.3370.10:FF:000001">
    <property type="entry name" value="Preprotein translocase subunit SecY"/>
    <property type="match status" value="1"/>
</dbReference>
<evidence type="ECO:0000256" key="5">
    <source>
        <dbReference type="ARBA" id="ARBA00022927"/>
    </source>
</evidence>
<dbReference type="PRINTS" id="PR00303">
    <property type="entry name" value="SECYTRNLCASE"/>
</dbReference>